<keyword evidence="4" id="KW-1185">Reference proteome</keyword>
<keyword evidence="3" id="KW-0489">Methyltransferase</keyword>
<sequence length="294" mass="30918">MPTTAAQAGQTGQTPSDVRRKAEIAQGFDLVADTFGSGSGSFFDSVGSRLVRITGVRPGDRVLDLGCGRGAVLLAAAEAAGADGYAAGIDLAPEMVRATAAEIAQRRLRNVAVRIGDAEDPGFPAGSFEVVLAGLMMFITPDPAAALTAARRVLAPGGRFGMSTFGPEDPAWQRPLRAALAAGGSAPGGPDDWRRDRSPGGLLDTPERIAELLARTGFTETATVEEEHTTSYAEYGDWWTSLWSGGRRAALLRSIPEDRREAAREAAYAELDALAVDGVLTRRTALRYTTAVRA</sequence>
<dbReference type="Proteomes" id="UP001592531">
    <property type="component" value="Unassembled WGS sequence"/>
</dbReference>
<feature type="region of interest" description="Disordered" evidence="1">
    <location>
        <begin position="181"/>
        <end position="201"/>
    </location>
</feature>
<protein>
    <submittedName>
        <fullName evidence="3">Class I SAM-dependent methyltransferase</fullName>
        <ecNumber evidence="3">2.1.1.-</ecNumber>
    </submittedName>
</protein>
<name>A0ABV6VNM4_9ACTN</name>
<evidence type="ECO:0000313" key="3">
    <source>
        <dbReference type="EMBL" id="MFC1415344.1"/>
    </source>
</evidence>
<dbReference type="SUPFAM" id="SSF53335">
    <property type="entry name" value="S-adenosyl-L-methionine-dependent methyltransferases"/>
    <property type="match status" value="1"/>
</dbReference>
<dbReference type="CDD" id="cd02440">
    <property type="entry name" value="AdoMet_MTases"/>
    <property type="match status" value="1"/>
</dbReference>
<organism evidence="3 4">
    <name type="scientific">Streptacidiphilus cavernicola</name>
    <dbReference type="NCBI Taxonomy" id="3342716"/>
    <lineage>
        <taxon>Bacteria</taxon>
        <taxon>Bacillati</taxon>
        <taxon>Actinomycetota</taxon>
        <taxon>Actinomycetes</taxon>
        <taxon>Kitasatosporales</taxon>
        <taxon>Streptomycetaceae</taxon>
        <taxon>Streptacidiphilus</taxon>
    </lineage>
</organism>
<comment type="caution">
    <text evidence="3">The sequence shown here is derived from an EMBL/GenBank/DDBJ whole genome shotgun (WGS) entry which is preliminary data.</text>
</comment>
<keyword evidence="3" id="KW-0808">Transferase</keyword>
<dbReference type="InterPro" id="IPR029063">
    <property type="entry name" value="SAM-dependent_MTases_sf"/>
</dbReference>
<reference evidence="3 4" key="1">
    <citation type="submission" date="2024-09" db="EMBL/GenBank/DDBJ databases">
        <authorList>
            <person name="Lee S.D."/>
        </authorList>
    </citation>
    <scope>NUCLEOTIDE SEQUENCE [LARGE SCALE GENOMIC DNA]</scope>
    <source>
        <strain evidence="3 4">N8-3</strain>
    </source>
</reference>
<proteinExistence type="predicted"/>
<evidence type="ECO:0000313" key="4">
    <source>
        <dbReference type="Proteomes" id="UP001592531"/>
    </source>
</evidence>
<dbReference type="EMBL" id="JBHFAB010000001">
    <property type="protein sequence ID" value="MFC1415344.1"/>
    <property type="molecule type" value="Genomic_DNA"/>
</dbReference>
<gene>
    <name evidence="3" type="ORF">ACEZDE_01595</name>
</gene>
<evidence type="ECO:0000256" key="1">
    <source>
        <dbReference type="SAM" id="MobiDB-lite"/>
    </source>
</evidence>
<dbReference type="GO" id="GO:0008168">
    <property type="term" value="F:methyltransferase activity"/>
    <property type="evidence" value="ECO:0007669"/>
    <property type="project" value="UniProtKB-KW"/>
</dbReference>
<feature type="compositionally biased region" description="Low complexity" evidence="1">
    <location>
        <begin position="181"/>
        <end position="190"/>
    </location>
</feature>
<dbReference type="Gene3D" id="3.40.50.150">
    <property type="entry name" value="Vaccinia Virus protein VP39"/>
    <property type="match status" value="1"/>
</dbReference>
<dbReference type="RefSeq" id="WP_380530865.1">
    <property type="nucleotide sequence ID" value="NZ_JBHFAB010000001.1"/>
</dbReference>
<dbReference type="Pfam" id="PF13649">
    <property type="entry name" value="Methyltransf_25"/>
    <property type="match status" value="1"/>
</dbReference>
<dbReference type="PANTHER" id="PTHR43591:SF24">
    <property type="entry name" value="2-METHOXY-6-POLYPRENYL-1,4-BENZOQUINOL METHYLASE, MITOCHONDRIAL"/>
    <property type="match status" value="1"/>
</dbReference>
<dbReference type="GO" id="GO:0032259">
    <property type="term" value="P:methylation"/>
    <property type="evidence" value="ECO:0007669"/>
    <property type="project" value="UniProtKB-KW"/>
</dbReference>
<accession>A0ABV6VNM4</accession>
<dbReference type="InterPro" id="IPR041698">
    <property type="entry name" value="Methyltransf_25"/>
</dbReference>
<dbReference type="EC" id="2.1.1.-" evidence="3"/>
<evidence type="ECO:0000259" key="2">
    <source>
        <dbReference type="Pfam" id="PF13649"/>
    </source>
</evidence>
<feature type="domain" description="Methyltransferase" evidence="2">
    <location>
        <begin position="62"/>
        <end position="158"/>
    </location>
</feature>
<dbReference type="PANTHER" id="PTHR43591">
    <property type="entry name" value="METHYLTRANSFERASE"/>
    <property type="match status" value="1"/>
</dbReference>